<dbReference type="PRINTS" id="PR00344">
    <property type="entry name" value="BCTRLSENSOR"/>
</dbReference>
<dbReference type="Gene3D" id="3.30.565.10">
    <property type="entry name" value="Histidine kinase-like ATPase, C-terminal domain"/>
    <property type="match status" value="1"/>
</dbReference>
<proteinExistence type="predicted"/>
<dbReference type="InterPro" id="IPR003594">
    <property type="entry name" value="HATPase_dom"/>
</dbReference>
<organism evidence="4 5">
    <name type="scientific">candidate division WOR_3 bacterium SM1_77</name>
    <dbReference type="NCBI Taxonomy" id="1703778"/>
    <lineage>
        <taxon>Bacteria</taxon>
        <taxon>Bacteria division WOR-3</taxon>
    </lineage>
</organism>
<gene>
    <name evidence="4" type="ORF">AMJ74_04945</name>
</gene>
<evidence type="ECO:0000259" key="3">
    <source>
        <dbReference type="PROSITE" id="PS50109"/>
    </source>
</evidence>
<reference evidence="4 5" key="1">
    <citation type="journal article" date="2015" name="Microbiome">
        <title>Genomic resolution of linkages in carbon, nitrogen, and sulfur cycling among widespread estuary sediment bacteria.</title>
        <authorList>
            <person name="Baker B.J."/>
            <person name="Lazar C.S."/>
            <person name="Teske A.P."/>
            <person name="Dick G.J."/>
        </authorList>
    </citation>
    <scope>NUCLEOTIDE SEQUENCE [LARGE SCALE GENOMIC DNA]</scope>
    <source>
        <strain evidence="4">SM1_77</strain>
    </source>
</reference>
<evidence type="ECO:0000256" key="2">
    <source>
        <dbReference type="ARBA" id="ARBA00012438"/>
    </source>
</evidence>
<dbReference type="InterPro" id="IPR005467">
    <property type="entry name" value="His_kinase_dom"/>
</dbReference>
<name>A0A0S8JUY7_UNCW3</name>
<dbReference type="GO" id="GO:0004673">
    <property type="term" value="F:protein histidine kinase activity"/>
    <property type="evidence" value="ECO:0007669"/>
    <property type="project" value="UniProtKB-EC"/>
</dbReference>
<evidence type="ECO:0000256" key="1">
    <source>
        <dbReference type="ARBA" id="ARBA00000085"/>
    </source>
</evidence>
<protein>
    <recommendedName>
        <fullName evidence="2">histidine kinase</fullName>
        <ecNumber evidence="2">2.7.13.3</ecNumber>
    </recommendedName>
</protein>
<evidence type="ECO:0000313" key="4">
    <source>
        <dbReference type="EMBL" id="KPL13617.1"/>
    </source>
</evidence>
<dbReference type="PANTHER" id="PTHR43065">
    <property type="entry name" value="SENSOR HISTIDINE KINASE"/>
    <property type="match status" value="1"/>
</dbReference>
<dbReference type="Pfam" id="PF02518">
    <property type="entry name" value="HATPase_c"/>
    <property type="match status" value="1"/>
</dbReference>
<dbReference type="InterPro" id="IPR036890">
    <property type="entry name" value="HATPase_C_sf"/>
</dbReference>
<dbReference type="AlphaFoldDB" id="A0A0S8JUY7"/>
<comment type="catalytic activity">
    <reaction evidence="1">
        <text>ATP + protein L-histidine = ADP + protein N-phospho-L-histidine.</text>
        <dbReference type="EC" id="2.7.13.3"/>
    </reaction>
</comment>
<dbReference type="SMART" id="SM00387">
    <property type="entry name" value="HATPase_c"/>
    <property type="match status" value="1"/>
</dbReference>
<comment type="caution">
    <text evidence="4">The sequence shown here is derived from an EMBL/GenBank/DDBJ whole genome shotgun (WGS) entry which is preliminary data.</text>
</comment>
<dbReference type="EC" id="2.7.13.3" evidence="2"/>
<accession>A0A0S8JUY7</accession>
<sequence>MEDLSLHILDIVENSVAAGATNIEVEIDERITENLLIIKIKDNGKGMDKETLVKVLDPFYTTKKTRRVGLGLSMLAQASKETGGRFDIKSEPGEGTDITAQFVYNHIDRKPLGNMAETIAACLVSLESGMDLRYRHRRNNNEFLFDTKEIKKVLSGVAISNVEVISFLRQYIEVGLNQIAKKEK</sequence>
<evidence type="ECO:0000313" key="5">
    <source>
        <dbReference type="Proteomes" id="UP000050975"/>
    </source>
</evidence>
<dbReference type="Proteomes" id="UP000050975">
    <property type="component" value="Unassembled WGS sequence"/>
</dbReference>
<dbReference type="PROSITE" id="PS50109">
    <property type="entry name" value="HIS_KIN"/>
    <property type="match status" value="1"/>
</dbReference>
<dbReference type="SUPFAM" id="SSF55874">
    <property type="entry name" value="ATPase domain of HSP90 chaperone/DNA topoisomerase II/histidine kinase"/>
    <property type="match status" value="1"/>
</dbReference>
<dbReference type="EMBL" id="LJVE01000093">
    <property type="protein sequence ID" value="KPL13617.1"/>
    <property type="molecule type" value="Genomic_DNA"/>
</dbReference>
<dbReference type="InterPro" id="IPR004358">
    <property type="entry name" value="Sig_transdc_His_kin-like_C"/>
</dbReference>
<feature type="domain" description="Histidine kinase" evidence="3">
    <location>
        <begin position="1"/>
        <end position="106"/>
    </location>
</feature>